<accession>A0A9P0TB21</accession>
<sequence length="404" mass="45737">MKSHTNEEVVSALKHHNQNFFKGLKGKKSNSSMAQQFIEQMVNSPGIYFDPIGSLNQIDSYLSVVVPIDVSYIKPHLINLQRSISYSKLICEESLVFNPLECKNLFQPVIIQYEDMTRYSEAIPNLASHHSTKRNALVGVIGTISKKLFGTMDEEDAIRYDGAVREIQSDEKKIASFVKENIIVTTSALKTFNKSINIVESNQREISDALSALRTAVENITIKSRELKIHSRVLELVSMIGNNLLTISFKIQDLVESIMFSKSNALHPGILTPKELYTELINNYRFIPPIKKLPTLLSLENIHTILNISTISGYMTKNELVFVLHIPLLNPIDFLLYHNLPYPTPHNVENPTSYSTIIPSSKYIGLSNDKSLYCRVDELQKCKIINRNTYPQSKSKSNLGLIHI</sequence>
<dbReference type="Pfam" id="PF12259">
    <property type="entry name" value="Baculo_F"/>
    <property type="match status" value="1"/>
</dbReference>
<protein>
    <submittedName>
        <fullName evidence="1">Uncharacterized protein</fullName>
    </submittedName>
</protein>
<organism evidence="1 2">
    <name type="scientific">Pieris brassicae</name>
    <name type="common">White butterfly</name>
    <name type="synonym">Large white butterfly</name>
    <dbReference type="NCBI Taxonomy" id="7116"/>
    <lineage>
        <taxon>Eukaryota</taxon>
        <taxon>Metazoa</taxon>
        <taxon>Ecdysozoa</taxon>
        <taxon>Arthropoda</taxon>
        <taxon>Hexapoda</taxon>
        <taxon>Insecta</taxon>
        <taxon>Pterygota</taxon>
        <taxon>Neoptera</taxon>
        <taxon>Endopterygota</taxon>
        <taxon>Lepidoptera</taxon>
        <taxon>Glossata</taxon>
        <taxon>Ditrysia</taxon>
        <taxon>Papilionoidea</taxon>
        <taxon>Pieridae</taxon>
        <taxon>Pierinae</taxon>
        <taxon>Pieris</taxon>
    </lineage>
</organism>
<reference evidence="1" key="1">
    <citation type="submission" date="2022-05" db="EMBL/GenBank/DDBJ databases">
        <authorList>
            <person name="Okamura Y."/>
        </authorList>
    </citation>
    <scope>NUCLEOTIDE SEQUENCE</scope>
</reference>
<proteinExistence type="predicted"/>
<dbReference type="EMBL" id="CALOZG010000006">
    <property type="protein sequence ID" value="CAH4029192.1"/>
    <property type="molecule type" value="Genomic_DNA"/>
</dbReference>
<gene>
    <name evidence="1" type="ORF">PIBRA_LOCUS5969</name>
</gene>
<comment type="caution">
    <text evidence="1">The sequence shown here is derived from an EMBL/GenBank/DDBJ whole genome shotgun (WGS) entry which is preliminary data.</text>
</comment>
<dbReference type="Proteomes" id="UP001152562">
    <property type="component" value="Unassembled WGS sequence"/>
</dbReference>
<name>A0A9P0TB21_PIEBR</name>
<dbReference type="AlphaFoldDB" id="A0A9P0TB21"/>
<keyword evidence="2" id="KW-1185">Reference proteome</keyword>
<dbReference type="InterPro" id="IPR022048">
    <property type="entry name" value="Envelope_fusion-like"/>
</dbReference>
<evidence type="ECO:0000313" key="2">
    <source>
        <dbReference type="Proteomes" id="UP001152562"/>
    </source>
</evidence>
<evidence type="ECO:0000313" key="1">
    <source>
        <dbReference type="EMBL" id="CAH4029192.1"/>
    </source>
</evidence>